<accession>A0ABD1HMJ2</accession>
<evidence type="ECO:0000313" key="2">
    <source>
        <dbReference type="Proteomes" id="UP001567538"/>
    </source>
</evidence>
<reference evidence="1 2" key="1">
    <citation type="submission" date="2024-06" db="EMBL/GenBank/DDBJ databases">
        <title>A chromosome level genome sequence of Diviner's sage (Salvia divinorum).</title>
        <authorList>
            <person name="Ford S.A."/>
            <person name="Ro D.-K."/>
            <person name="Ness R.W."/>
            <person name="Phillips M.A."/>
        </authorList>
    </citation>
    <scope>NUCLEOTIDE SEQUENCE [LARGE SCALE GENOMIC DNA]</scope>
    <source>
        <strain evidence="1">SAF-2024a</strain>
        <tissue evidence="1">Leaf</tissue>
    </source>
</reference>
<keyword evidence="2" id="KW-1185">Reference proteome</keyword>
<gene>
    <name evidence="1" type="ORF">AAHA92_08223</name>
</gene>
<dbReference type="Proteomes" id="UP001567538">
    <property type="component" value="Unassembled WGS sequence"/>
</dbReference>
<comment type="caution">
    <text evidence="1">The sequence shown here is derived from an EMBL/GenBank/DDBJ whole genome shotgun (WGS) entry which is preliminary data.</text>
</comment>
<sequence length="110" mass="12385">MNLPLLEEAYLNIYQGIKSNAMELHNFVRMLRQLSNATTVTLTLGTLKVFEQHFGLIENSPPPMFPNIKCLRIPGGHSNESPPPFLLKRVMDYMTVGTLYFESLIDGGDS</sequence>
<protein>
    <submittedName>
        <fullName evidence="1">F-box/LRR-repeat protein</fullName>
    </submittedName>
</protein>
<proteinExistence type="predicted"/>
<dbReference type="AlphaFoldDB" id="A0ABD1HMJ2"/>
<organism evidence="1 2">
    <name type="scientific">Salvia divinorum</name>
    <name type="common">Maria pastora</name>
    <name type="synonym">Diviner's sage</name>
    <dbReference type="NCBI Taxonomy" id="28513"/>
    <lineage>
        <taxon>Eukaryota</taxon>
        <taxon>Viridiplantae</taxon>
        <taxon>Streptophyta</taxon>
        <taxon>Embryophyta</taxon>
        <taxon>Tracheophyta</taxon>
        <taxon>Spermatophyta</taxon>
        <taxon>Magnoliopsida</taxon>
        <taxon>eudicotyledons</taxon>
        <taxon>Gunneridae</taxon>
        <taxon>Pentapetalae</taxon>
        <taxon>asterids</taxon>
        <taxon>lamiids</taxon>
        <taxon>Lamiales</taxon>
        <taxon>Lamiaceae</taxon>
        <taxon>Nepetoideae</taxon>
        <taxon>Mentheae</taxon>
        <taxon>Salviinae</taxon>
        <taxon>Salvia</taxon>
        <taxon>Salvia subgen. Calosphace</taxon>
    </lineage>
</organism>
<evidence type="ECO:0000313" key="1">
    <source>
        <dbReference type="EMBL" id="KAL1557671.1"/>
    </source>
</evidence>
<name>A0ABD1HMJ2_SALDI</name>
<dbReference type="EMBL" id="JBEAFC010000004">
    <property type="protein sequence ID" value="KAL1557671.1"/>
    <property type="molecule type" value="Genomic_DNA"/>
</dbReference>